<feature type="domain" description="HTH myb-type" evidence="9">
    <location>
        <begin position="9"/>
        <end position="61"/>
    </location>
</feature>
<evidence type="ECO:0000256" key="7">
    <source>
        <dbReference type="SAM" id="MobiDB-lite"/>
    </source>
</evidence>
<evidence type="ECO:0000259" key="9">
    <source>
        <dbReference type="PROSITE" id="PS51294"/>
    </source>
</evidence>
<dbReference type="PANTHER" id="PTHR10641">
    <property type="entry name" value="MYB FAMILY TRANSCRIPTION FACTOR"/>
    <property type="match status" value="1"/>
</dbReference>
<feature type="region of interest" description="Disordered" evidence="7">
    <location>
        <begin position="115"/>
        <end position="140"/>
    </location>
</feature>
<dbReference type="SUPFAM" id="SSF46689">
    <property type="entry name" value="Homeodomain-like"/>
    <property type="match status" value="1"/>
</dbReference>
<dbReference type="AlphaFoldDB" id="A0A438KDK7"/>
<organism evidence="10 11">
    <name type="scientific">Vitis vinifera</name>
    <name type="common">Grape</name>
    <dbReference type="NCBI Taxonomy" id="29760"/>
    <lineage>
        <taxon>Eukaryota</taxon>
        <taxon>Viridiplantae</taxon>
        <taxon>Streptophyta</taxon>
        <taxon>Embryophyta</taxon>
        <taxon>Tracheophyta</taxon>
        <taxon>Spermatophyta</taxon>
        <taxon>Magnoliopsida</taxon>
        <taxon>eudicotyledons</taxon>
        <taxon>Gunneridae</taxon>
        <taxon>Pentapetalae</taxon>
        <taxon>rosids</taxon>
        <taxon>Vitales</taxon>
        <taxon>Vitaceae</taxon>
        <taxon>Viteae</taxon>
        <taxon>Vitis</taxon>
    </lineage>
</organism>
<evidence type="ECO:0000313" key="11">
    <source>
        <dbReference type="Proteomes" id="UP000288805"/>
    </source>
</evidence>
<feature type="domain" description="HTH myb-type" evidence="9">
    <location>
        <begin position="62"/>
        <end position="116"/>
    </location>
</feature>
<evidence type="ECO:0000256" key="2">
    <source>
        <dbReference type="ARBA" id="ARBA00022737"/>
    </source>
</evidence>
<evidence type="ECO:0000256" key="5">
    <source>
        <dbReference type="ARBA" id="ARBA00023163"/>
    </source>
</evidence>
<feature type="region of interest" description="Disordered" evidence="7">
    <location>
        <begin position="161"/>
        <end position="180"/>
    </location>
</feature>
<accession>A0A438KDK7</accession>
<dbReference type="GO" id="GO:0005634">
    <property type="term" value="C:nucleus"/>
    <property type="evidence" value="ECO:0007669"/>
    <property type="project" value="UniProtKB-SubCell"/>
</dbReference>
<comment type="subcellular location">
    <subcellularLocation>
        <location evidence="1">Nucleus</location>
    </subcellularLocation>
</comment>
<dbReference type="InterPro" id="IPR001005">
    <property type="entry name" value="SANT/Myb"/>
</dbReference>
<proteinExistence type="predicted"/>
<comment type="caution">
    <text evidence="10">The sequence shown here is derived from an EMBL/GenBank/DDBJ whole genome shotgun (WGS) entry which is preliminary data.</text>
</comment>
<dbReference type="PROSITE" id="PS50090">
    <property type="entry name" value="MYB_LIKE"/>
    <property type="match status" value="2"/>
</dbReference>
<feature type="domain" description="Myb-like" evidence="8">
    <location>
        <begin position="62"/>
        <end position="112"/>
    </location>
</feature>
<dbReference type="PROSITE" id="PS51294">
    <property type="entry name" value="HTH_MYB"/>
    <property type="match status" value="2"/>
</dbReference>
<dbReference type="FunFam" id="1.10.10.60:FF:000001">
    <property type="entry name" value="MYB-related transcription factor"/>
    <property type="match status" value="1"/>
</dbReference>
<evidence type="ECO:0000256" key="3">
    <source>
        <dbReference type="ARBA" id="ARBA00023015"/>
    </source>
</evidence>
<dbReference type="Gene3D" id="1.10.10.60">
    <property type="entry name" value="Homeodomain-like"/>
    <property type="match status" value="2"/>
</dbReference>
<dbReference type="InterPro" id="IPR017930">
    <property type="entry name" value="Myb_dom"/>
</dbReference>
<evidence type="ECO:0000256" key="1">
    <source>
        <dbReference type="ARBA" id="ARBA00004123"/>
    </source>
</evidence>
<dbReference type="Pfam" id="PF00249">
    <property type="entry name" value="Myb_DNA-binding"/>
    <property type="match status" value="2"/>
</dbReference>
<gene>
    <name evidence="10" type="primary">MYB14_1</name>
    <name evidence="10" type="ORF">CK203_008826</name>
</gene>
<reference evidence="10 11" key="1">
    <citation type="journal article" date="2018" name="PLoS Genet.">
        <title>Population sequencing reveals clonal diversity and ancestral inbreeding in the grapevine cultivar Chardonnay.</title>
        <authorList>
            <person name="Roach M.J."/>
            <person name="Johnson D.L."/>
            <person name="Bohlmann J."/>
            <person name="van Vuuren H.J."/>
            <person name="Jones S.J."/>
            <person name="Pretorius I.S."/>
            <person name="Schmidt S.A."/>
            <person name="Borneman A.R."/>
        </authorList>
    </citation>
    <scope>NUCLEOTIDE SEQUENCE [LARGE SCALE GENOMIC DNA]</scope>
    <source>
        <strain evidence="11">cv. Chardonnay</strain>
        <tissue evidence="10">Leaf</tissue>
    </source>
</reference>
<keyword evidence="2" id="KW-0677">Repeat</keyword>
<protein>
    <submittedName>
        <fullName evidence="10">Transcription factor MYB14</fullName>
    </submittedName>
</protein>
<evidence type="ECO:0000256" key="6">
    <source>
        <dbReference type="ARBA" id="ARBA00023242"/>
    </source>
</evidence>
<keyword evidence="3" id="KW-0805">Transcription regulation</keyword>
<keyword evidence="4" id="KW-0238">DNA-binding</keyword>
<dbReference type="EMBL" id="QGNW01000009">
    <property type="protein sequence ID" value="RVX19295.1"/>
    <property type="molecule type" value="Genomic_DNA"/>
</dbReference>
<keyword evidence="6" id="KW-0539">Nucleus</keyword>
<dbReference type="CDD" id="cd00167">
    <property type="entry name" value="SANT"/>
    <property type="match status" value="1"/>
</dbReference>
<dbReference type="Proteomes" id="UP000288805">
    <property type="component" value="Unassembled WGS sequence"/>
</dbReference>
<feature type="domain" description="Myb-like" evidence="8">
    <location>
        <begin position="9"/>
        <end position="61"/>
    </location>
</feature>
<dbReference type="FunFam" id="1.10.10.60:FF:000316">
    <property type="entry name" value="Transcription factor MYB15"/>
    <property type="match status" value="1"/>
</dbReference>
<dbReference type="GO" id="GO:0003677">
    <property type="term" value="F:DNA binding"/>
    <property type="evidence" value="ECO:0007669"/>
    <property type="project" value="UniProtKB-KW"/>
</dbReference>
<dbReference type="InterPro" id="IPR009057">
    <property type="entry name" value="Homeodomain-like_sf"/>
</dbReference>
<dbReference type="SMART" id="SM00717">
    <property type="entry name" value="SANT"/>
    <property type="match status" value="2"/>
</dbReference>
<evidence type="ECO:0000256" key="4">
    <source>
        <dbReference type="ARBA" id="ARBA00023125"/>
    </source>
</evidence>
<feature type="compositionally biased region" description="Polar residues" evidence="7">
    <location>
        <begin position="131"/>
        <end position="140"/>
    </location>
</feature>
<keyword evidence="5" id="KW-0804">Transcription</keyword>
<evidence type="ECO:0000313" key="10">
    <source>
        <dbReference type="EMBL" id="RVX19295.1"/>
    </source>
</evidence>
<name>A0A438KDK7_VITVI</name>
<sequence>MGRAPCCEKMGLKKGPWTPEEDQILVNYIHLYGHGNWRALPKQAGLLRCGKSCRLRWTNYLRPDIKRGNFTSEEEETIIELHERLGNRWSAIAAKLPGRTDNEIKNVWHTHLKKRLKHNHATPPPKRHSLDASQSKNNKTPLVLQPIRDWRALGMDQYCPHSSPLAISPQPPPPPPPPPPCPTLLHPALRSIHRRISQKWTRISGRKYCHPTNPARRVICQGRPVVHSFSFHSLRVLSLAVVHIARMTWTWNFGTIFSQGPGRCMNYQKYEGRGL</sequence>
<dbReference type="InterPro" id="IPR015495">
    <property type="entry name" value="Myb_TF_plants"/>
</dbReference>
<dbReference type="PANTHER" id="PTHR10641:SF1346">
    <property type="entry name" value="TRANSCRIPTION FACTOR MYB14"/>
    <property type="match status" value="1"/>
</dbReference>
<feature type="compositionally biased region" description="Pro residues" evidence="7">
    <location>
        <begin position="169"/>
        <end position="180"/>
    </location>
</feature>
<evidence type="ECO:0000259" key="8">
    <source>
        <dbReference type="PROSITE" id="PS50090"/>
    </source>
</evidence>